<feature type="transmembrane region" description="Helical" evidence="1">
    <location>
        <begin position="246"/>
        <end position="271"/>
    </location>
</feature>
<sequence length="654" mass="69830">MQKKIVAAAMVVLFALITFMAVMSTDFHDRSWPQSLKASTTVALDFTAAALSNNDATDLVMDVGQRHQLGLVKLAPDLDHNGRKVFVALDNLPQTEVTWFGGLEPSEIVGVERLENSPADGTYFVQDSTNLNEAITELSASEIGLSRADASLPETIISLAIGSWFVAPMVAAILLVTALVVFWLATRARSRALRVLGGAPPWHIQVQDVGGFLALLFGSAAAVATVSTALVGILRGWQYVQLFAQSLLLLTGVALVASIIIVILISCLAWPSTDLLATRRPAIAVLRRPGRAIQAVTLVALIASSGPAWLAHQEAQQTAFQLDIWNKLSDQVTLNFAMGEKNLDAIAPHFARMVDSAESRGQAALSYTFNEVDWEGDFGPYSAISIVNPAWIDLVMAATGPGALTQAYSPATAHMLERELGSQIDVLLMGTATSGTEAIAELTFLTPNPGVQYPIAEVSGQISFHNDVLILEAPTIATVFNDSNIVNLATTSNIMFTGISATERLLNNAGLGSSELTDLGIDGTVYPLYMAEQGILQAQYATYLAQILAYSVMTLAITFLVSTGVNTVISALLHAHRDFPLRLSGASWERTVRRRALPELGIGVLLVTLVNIFQSGSSALAATFIASIAALTVLYFSHSVGAATLFSRTAHRKL</sequence>
<feature type="transmembrane region" description="Helical" evidence="1">
    <location>
        <begin position="547"/>
        <end position="575"/>
    </location>
</feature>
<keyword evidence="1" id="KW-0472">Membrane</keyword>
<dbReference type="AlphaFoldDB" id="A0AAU7DUT8"/>
<accession>A0AAU7DUT8</accession>
<reference evidence="2" key="1">
    <citation type="submission" date="2024-02" db="EMBL/GenBank/DDBJ databases">
        <title>Tomenella chthoni gen. nov. sp. nov., a member of the family Jonesiaceae isolated from bat guano.</title>
        <authorList>
            <person name="Miller S.L."/>
            <person name="King J."/>
            <person name="Sankaranarayanan K."/>
            <person name="Lawson P.A."/>
        </authorList>
    </citation>
    <scope>NUCLEOTIDE SEQUENCE</scope>
    <source>
        <strain evidence="2">BS-20</strain>
    </source>
</reference>
<organism evidence="2">
    <name type="scientific">Jonesiaceae bacterium BS-20</name>
    <dbReference type="NCBI Taxonomy" id="3120821"/>
    <lineage>
        <taxon>Bacteria</taxon>
        <taxon>Bacillati</taxon>
        <taxon>Actinomycetota</taxon>
        <taxon>Actinomycetes</taxon>
        <taxon>Micrococcales</taxon>
        <taxon>Jonesiaceae</taxon>
    </lineage>
</organism>
<evidence type="ECO:0008006" key="3">
    <source>
        <dbReference type="Google" id="ProtNLM"/>
    </source>
</evidence>
<feature type="transmembrane region" description="Helical" evidence="1">
    <location>
        <begin position="212"/>
        <end position="234"/>
    </location>
</feature>
<evidence type="ECO:0000256" key="1">
    <source>
        <dbReference type="SAM" id="Phobius"/>
    </source>
</evidence>
<feature type="transmembrane region" description="Helical" evidence="1">
    <location>
        <begin position="619"/>
        <end position="646"/>
    </location>
</feature>
<gene>
    <name evidence="2" type="ORF">V5R04_13450</name>
</gene>
<protein>
    <recommendedName>
        <fullName evidence="3">DUF1430 domain-containing protein</fullName>
    </recommendedName>
</protein>
<evidence type="ECO:0000313" key="2">
    <source>
        <dbReference type="EMBL" id="XBH21206.1"/>
    </source>
</evidence>
<name>A0AAU7DUT8_9MICO</name>
<feature type="transmembrane region" description="Helical" evidence="1">
    <location>
        <begin position="161"/>
        <end position="185"/>
    </location>
</feature>
<keyword evidence="1" id="KW-0812">Transmembrane</keyword>
<dbReference type="EMBL" id="CP146203">
    <property type="protein sequence ID" value="XBH21206.1"/>
    <property type="molecule type" value="Genomic_DNA"/>
</dbReference>
<keyword evidence="1" id="KW-1133">Transmembrane helix</keyword>
<proteinExistence type="predicted"/>